<protein>
    <submittedName>
        <fullName evidence="1">Uncharacterized protein</fullName>
    </submittedName>
</protein>
<proteinExistence type="predicted"/>
<accession>I4C3J2</accession>
<dbReference type="AlphaFoldDB" id="I4C3J2"/>
<dbReference type="HOGENOM" id="CLU_2648633_0_0_7"/>
<dbReference type="Proteomes" id="UP000006055">
    <property type="component" value="Chromosome"/>
</dbReference>
<dbReference type="EMBL" id="CP003360">
    <property type="protein sequence ID" value="AFM24133.1"/>
    <property type="molecule type" value="Genomic_DNA"/>
</dbReference>
<reference evidence="2" key="1">
    <citation type="submission" date="2012-06" db="EMBL/GenBank/DDBJ databases">
        <title>Complete sequence of chromosome of Desulfomonile tiedjei DSM 6799.</title>
        <authorList>
            <person name="Lucas S."/>
            <person name="Copeland A."/>
            <person name="Lapidus A."/>
            <person name="Glavina del Rio T."/>
            <person name="Dalin E."/>
            <person name="Tice H."/>
            <person name="Bruce D."/>
            <person name="Goodwin L."/>
            <person name="Pitluck S."/>
            <person name="Peters L."/>
            <person name="Ovchinnikova G."/>
            <person name="Zeytun A."/>
            <person name="Lu M."/>
            <person name="Kyrpides N."/>
            <person name="Mavromatis K."/>
            <person name="Ivanova N."/>
            <person name="Brettin T."/>
            <person name="Detter J.C."/>
            <person name="Han C."/>
            <person name="Larimer F."/>
            <person name="Land M."/>
            <person name="Hauser L."/>
            <person name="Markowitz V."/>
            <person name="Cheng J.-F."/>
            <person name="Hugenholtz P."/>
            <person name="Woyke T."/>
            <person name="Wu D."/>
            <person name="Spring S."/>
            <person name="Schroeder M."/>
            <person name="Brambilla E."/>
            <person name="Klenk H.-P."/>
            <person name="Eisen J.A."/>
        </authorList>
    </citation>
    <scope>NUCLEOTIDE SEQUENCE [LARGE SCALE GENOMIC DNA]</scope>
    <source>
        <strain evidence="2">ATCC 49306 / DSM 6799 / DCB-1</strain>
    </source>
</reference>
<evidence type="ECO:0000313" key="2">
    <source>
        <dbReference type="Proteomes" id="UP000006055"/>
    </source>
</evidence>
<gene>
    <name evidence="1" type="ordered locus">Desti_1421</name>
</gene>
<organism evidence="1 2">
    <name type="scientific">Desulfomonile tiedjei (strain ATCC 49306 / DSM 6799 / DCB-1)</name>
    <dbReference type="NCBI Taxonomy" id="706587"/>
    <lineage>
        <taxon>Bacteria</taxon>
        <taxon>Pseudomonadati</taxon>
        <taxon>Thermodesulfobacteriota</taxon>
        <taxon>Desulfomonilia</taxon>
        <taxon>Desulfomonilales</taxon>
        <taxon>Desulfomonilaceae</taxon>
        <taxon>Desulfomonile</taxon>
    </lineage>
</organism>
<evidence type="ECO:0000313" key="1">
    <source>
        <dbReference type="EMBL" id="AFM24133.1"/>
    </source>
</evidence>
<dbReference type="KEGG" id="dti:Desti_1421"/>
<keyword evidence="2" id="KW-1185">Reference proteome</keyword>
<sequence>MRNRDFEHQFVDDLMFEKEKEDIRSCPTIEGWPEDDFTEWVSLNRTLLQNQICRSTDFRLEPFCARVAARDVLPVD</sequence>
<name>I4C3J2_DESTA</name>